<gene>
    <name evidence="2" type="ORF">HK415_05775</name>
</gene>
<reference evidence="2 3" key="1">
    <citation type="submission" date="2020-05" db="EMBL/GenBank/DDBJ databases">
        <authorList>
            <person name="Khan S.A."/>
            <person name="Jeon C.O."/>
            <person name="Chun B.H."/>
        </authorList>
    </citation>
    <scope>NUCLEOTIDE SEQUENCE [LARGE SCALE GENOMIC DNA]</scope>
    <source>
        <strain evidence="2 3">B156</strain>
    </source>
</reference>
<dbReference type="EMBL" id="JABFCS010000001">
    <property type="protein sequence ID" value="NNU42783.1"/>
    <property type="molecule type" value="Genomic_DNA"/>
</dbReference>
<name>A0A849KF05_9BURK</name>
<dbReference type="Pfam" id="PF02613">
    <property type="entry name" value="Nitrate_red_del"/>
    <property type="match status" value="1"/>
</dbReference>
<dbReference type="PANTHER" id="PTHR34227">
    <property type="entry name" value="CHAPERONE PROTEIN YCDY"/>
    <property type="match status" value="1"/>
</dbReference>
<keyword evidence="3" id="KW-1185">Reference proteome</keyword>
<dbReference type="InterPro" id="IPR020945">
    <property type="entry name" value="DMSO/NO3_reduct_chaperone"/>
</dbReference>
<dbReference type="SUPFAM" id="SSF89155">
    <property type="entry name" value="TorD-like"/>
    <property type="match status" value="1"/>
</dbReference>
<dbReference type="Proteomes" id="UP000552954">
    <property type="component" value="Unassembled WGS sequence"/>
</dbReference>
<dbReference type="AlphaFoldDB" id="A0A849KF05"/>
<evidence type="ECO:0000313" key="2">
    <source>
        <dbReference type="EMBL" id="NNU42783.1"/>
    </source>
</evidence>
<proteinExistence type="predicted"/>
<protein>
    <submittedName>
        <fullName evidence="2">Molecular chaperone TorD family protein</fullName>
    </submittedName>
</protein>
<organism evidence="2 3">
    <name type="scientific">Ramlibacter montanisoli</name>
    <dbReference type="NCBI Taxonomy" id="2732512"/>
    <lineage>
        <taxon>Bacteria</taxon>
        <taxon>Pseudomonadati</taxon>
        <taxon>Pseudomonadota</taxon>
        <taxon>Betaproteobacteria</taxon>
        <taxon>Burkholderiales</taxon>
        <taxon>Comamonadaceae</taxon>
        <taxon>Ramlibacter</taxon>
    </lineage>
</organism>
<dbReference type="Gene3D" id="1.10.3480.10">
    <property type="entry name" value="TorD-like"/>
    <property type="match status" value="1"/>
</dbReference>
<dbReference type="InterPro" id="IPR050289">
    <property type="entry name" value="TorD/DmsD_chaperones"/>
</dbReference>
<keyword evidence="1" id="KW-0143">Chaperone</keyword>
<dbReference type="RefSeq" id="WP_171557253.1">
    <property type="nucleotide sequence ID" value="NZ_JABFCS010000001.1"/>
</dbReference>
<sequence>MNTDEEAAARADLYLALATAFQVPHLAGFAEAMRLHLADDLQELAGELGLDCGEAVSQLREEMARVPDQLALLQCYSALFLATSAPAWINVGRYLDGALNGGTVRAMEEAYLACGLVRNAALRDLPDHLSVVLEFLSGLYGAMAEGTPAVDPGHFLYGLVAPWMARFEGDLAHAAAQDPQPNPYHPLARILCAAVQRHAVEPPMDPALRRKHQAMLRARGMYAARGITAEDLEEIRAKLQERGLSTAHIPASAEEAAQRLQLATGRAAHA</sequence>
<reference evidence="2 3" key="2">
    <citation type="submission" date="2020-06" db="EMBL/GenBank/DDBJ databases">
        <title>Ramlibacter rhizophilus sp. nov., isolated from rhizosphere soil of national flower Mugunghwa from South Korea.</title>
        <authorList>
            <person name="Zheng-Fei Y."/>
            <person name="Huan T."/>
        </authorList>
    </citation>
    <scope>NUCLEOTIDE SEQUENCE [LARGE SCALE GENOMIC DNA]</scope>
    <source>
        <strain evidence="2 3">B156</strain>
    </source>
</reference>
<accession>A0A849KF05</accession>
<dbReference type="InterPro" id="IPR036411">
    <property type="entry name" value="TorD-like_sf"/>
</dbReference>
<dbReference type="PANTHER" id="PTHR34227:SF1">
    <property type="entry name" value="DIMETHYL SULFOXIDE REDUCTASE CHAPERONE-RELATED"/>
    <property type="match status" value="1"/>
</dbReference>
<evidence type="ECO:0000313" key="3">
    <source>
        <dbReference type="Proteomes" id="UP000552954"/>
    </source>
</evidence>
<comment type="caution">
    <text evidence="2">The sequence shown here is derived from an EMBL/GenBank/DDBJ whole genome shotgun (WGS) entry which is preliminary data.</text>
</comment>
<evidence type="ECO:0000256" key="1">
    <source>
        <dbReference type="ARBA" id="ARBA00023186"/>
    </source>
</evidence>